<evidence type="ECO:0000313" key="2">
    <source>
        <dbReference type="EMBL" id="EAW09912.1"/>
    </source>
</evidence>
<feature type="region of interest" description="Disordered" evidence="1">
    <location>
        <begin position="1"/>
        <end position="26"/>
    </location>
</feature>
<dbReference type="OMA" id="NLTATWI"/>
<evidence type="ECO:0000256" key="1">
    <source>
        <dbReference type="SAM" id="MobiDB-lite"/>
    </source>
</evidence>
<name>A1CL88_ASPCL</name>
<keyword evidence="3" id="KW-1185">Reference proteome</keyword>
<protein>
    <submittedName>
        <fullName evidence="2">Uncharacterized protein</fullName>
    </submittedName>
</protein>
<dbReference type="EMBL" id="DS027056">
    <property type="protein sequence ID" value="EAW09912.1"/>
    <property type="molecule type" value="Genomic_DNA"/>
</dbReference>
<evidence type="ECO:0000313" key="3">
    <source>
        <dbReference type="Proteomes" id="UP000006701"/>
    </source>
</evidence>
<dbReference type="VEuPathDB" id="FungiDB:ACLA_041300"/>
<dbReference type="RefSeq" id="XP_001271338.1">
    <property type="nucleotide sequence ID" value="XM_001271337.1"/>
</dbReference>
<dbReference type="Proteomes" id="UP000006701">
    <property type="component" value="Unassembled WGS sequence"/>
</dbReference>
<accession>A1CL88</accession>
<proteinExistence type="predicted"/>
<dbReference type="KEGG" id="act:ACLA_041300"/>
<dbReference type="eggNOG" id="ENOG502SVDD">
    <property type="taxonomic scope" value="Eukaryota"/>
</dbReference>
<gene>
    <name evidence="2" type="ORF">ACLA_041300</name>
</gene>
<sequence length="263" mass="29512">MNWTGGRLQRHSRNIHGTLARNQKQKFAKSRLQSTRKAQNASFVGDFAIFGSLNQSQQKEDGEVRHELAKSPATLSRSQPARDPPNLPDQTNTSQLPDRLEQIKRRLLEKADWAAVGAARPLKISFTPVEEVEQFGKRRKLTESDRARLTSPNRRILRPEPGRSCKKPHQNVSSDIPGIEGLEIRINGQRCHAGGLATTCKRYQDASSQPMLLDRDEYVFPDQAIPSVPLYALPVIMSLTALQQTRSHCLDGSRSQGAVFNDR</sequence>
<dbReference type="AlphaFoldDB" id="A1CL88"/>
<dbReference type="GeneID" id="4702809"/>
<dbReference type="HOGENOM" id="CLU_1195225_0_0_1"/>
<feature type="region of interest" description="Disordered" evidence="1">
    <location>
        <begin position="67"/>
        <end position="97"/>
    </location>
</feature>
<feature type="region of interest" description="Disordered" evidence="1">
    <location>
        <begin position="137"/>
        <end position="176"/>
    </location>
</feature>
<reference evidence="2 3" key="1">
    <citation type="journal article" date="2008" name="PLoS Genet.">
        <title>Genomic islands in the pathogenic filamentous fungus Aspergillus fumigatus.</title>
        <authorList>
            <person name="Fedorova N.D."/>
            <person name="Khaldi N."/>
            <person name="Joardar V.S."/>
            <person name="Maiti R."/>
            <person name="Amedeo P."/>
            <person name="Anderson M.J."/>
            <person name="Crabtree J."/>
            <person name="Silva J.C."/>
            <person name="Badger J.H."/>
            <person name="Albarraq A."/>
            <person name="Angiuoli S."/>
            <person name="Bussey H."/>
            <person name="Bowyer P."/>
            <person name="Cotty P.J."/>
            <person name="Dyer P.S."/>
            <person name="Egan A."/>
            <person name="Galens K."/>
            <person name="Fraser-Liggett C.M."/>
            <person name="Haas B.J."/>
            <person name="Inman J.M."/>
            <person name="Kent R."/>
            <person name="Lemieux S."/>
            <person name="Malavazi I."/>
            <person name="Orvis J."/>
            <person name="Roemer T."/>
            <person name="Ronning C.M."/>
            <person name="Sundaram J.P."/>
            <person name="Sutton G."/>
            <person name="Turner G."/>
            <person name="Venter J.C."/>
            <person name="White O.R."/>
            <person name="Whitty B.R."/>
            <person name="Youngman P."/>
            <person name="Wolfe K.H."/>
            <person name="Goldman G.H."/>
            <person name="Wortman J.R."/>
            <person name="Jiang B."/>
            <person name="Denning D.W."/>
            <person name="Nierman W.C."/>
        </authorList>
    </citation>
    <scope>NUCLEOTIDE SEQUENCE [LARGE SCALE GENOMIC DNA]</scope>
    <source>
        <strain evidence="3">ATCC 1007 / CBS 513.65 / DSM 816 / NCTC 3887 / NRRL 1</strain>
    </source>
</reference>
<dbReference type="OrthoDB" id="5426563at2759"/>
<organism evidence="2 3">
    <name type="scientific">Aspergillus clavatus (strain ATCC 1007 / CBS 513.65 / DSM 816 / NCTC 3887 / NRRL 1 / QM 1276 / 107)</name>
    <dbReference type="NCBI Taxonomy" id="344612"/>
    <lineage>
        <taxon>Eukaryota</taxon>
        <taxon>Fungi</taxon>
        <taxon>Dikarya</taxon>
        <taxon>Ascomycota</taxon>
        <taxon>Pezizomycotina</taxon>
        <taxon>Eurotiomycetes</taxon>
        <taxon>Eurotiomycetidae</taxon>
        <taxon>Eurotiales</taxon>
        <taxon>Aspergillaceae</taxon>
        <taxon>Aspergillus</taxon>
        <taxon>Aspergillus subgen. Fumigati</taxon>
    </lineage>
</organism>